<dbReference type="InterPro" id="IPR050261">
    <property type="entry name" value="FrsA_esterase"/>
</dbReference>
<dbReference type="PANTHER" id="PTHR22946:SF9">
    <property type="entry name" value="POLYKETIDE TRANSFERASE AF380"/>
    <property type="match status" value="1"/>
</dbReference>
<dbReference type="RefSeq" id="WP_312893809.1">
    <property type="nucleotide sequence ID" value="NZ_BAAAKM010000154.1"/>
</dbReference>
<dbReference type="Proteomes" id="UP000579647">
    <property type="component" value="Unassembled WGS sequence"/>
</dbReference>
<dbReference type="InterPro" id="IPR029058">
    <property type="entry name" value="AB_hydrolase_fold"/>
</dbReference>
<proteinExistence type="inferred from homology"/>
<evidence type="ECO:0000256" key="1">
    <source>
        <dbReference type="ARBA" id="ARBA00008645"/>
    </source>
</evidence>
<protein>
    <recommendedName>
        <fullName evidence="3">Serine aminopeptidase S33 domain-containing protein</fullName>
    </recommendedName>
</protein>
<name>A0A840WG21_9ACTN</name>
<comment type="similarity">
    <text evidence="1">Belongs to the AB hydrolase superfamily.</text>
</comment>
<dbReference type="Gene3D" id="3.40.50.1820">
    <property type="entry name" value="alpha/beta hydrolase"/>
    <property type="match status" value="1"/>
</dbReference>
<evidence type="ECO:0000256" key="2">
    <source>
        <dbReference type="ARBA" id="ARBA00022801"/>
    </source>
</evidence>
<dbReference type="AlphaFoldDB" id="A0A840WG21"/>
<evidence type="ECO:0000313" key="4">
    <source>
        <dbReference type="EMBL" id="MBB5491951.1"/>
    </source>
</evidence>
<keyword evidence="2" id="KW-0378">Hydrolase</keyword>
<dbReference type="PANTHER" id="PTHR22946">
    <property type="entry name" value="DIENELACTONE HYDROLASE DOMAIN-CONTAINING PROTEIN-RELATED"/>
    <property type="match status" value="1"/>
</dbReference>
<evidence type="ECO:0000313" key="5">
    <source>
        <dbReference type="Proteomes" id="UP000579647"/>
    </source>
</evidence>
<organism evidence="4 5">
    <name type="scientific">Nocardiopsis metallicus</name>
    <dbReference type="NCBI Taxonomy" id="179819"/>
    <lineage>
        <taxon>Bacteria</taxon>
        <taxon>Bacillati</taxon>
        <taxon>Actinomycetota</taxon>
        <taxon>Actinomycetes</taxon>
        <taxon>Streptosporangiales</taxon>
        <taxon>Nocardiopsidaceae</taxon>
        <taxon>Nocardiopsis</taxon>
    </lineage>
</organism>
<dbReference type="EMBL" id="JACHDO010000001">
    <property type="protein sequence ID" value="MBB5491951.1"/>
    <property type="molecule type" value="Genomic_DNA"/>
</dbReference>
<comment type="caution">
    <text evidence="4">The sequence shown here is derived from an EMBL/GenBank/DDBJ whole genome shotgun (WGS) entry which is preliminary data.</text>
</comment>
<dbReference type="SUPFAM" id="SSF53474">
    <property type="entry name" value="alpha/beta-Hydrolases"/>
    <property type="match status" value="1"/>
</dbReference>
<dbReference type="GO" id="GO:0052689">
    <property type="term" value="F:carboxylic ester hydrolase activity"/>
    <property type="evidence" value="ECO:0007669"/>
    <property type="project" value="UniProtKB-ARBA"/>
</dbReference>
<gene>
    <name evidence="4" type="ORF">HNR07_003088</name>
</gene>
<evidence type="ECO:0000259" key="3">
    <source>
        <dbReference type="Pfam" id="PF12146"/>
    </source>
</evidence>
<accession>A0A840WG21</accession>
<sequence length="246" mass="26845">MAVLVHGGGVTREEGGFFTRMAQGLARAGAASLRFDLRGHGASQGDQRELTLSGVVNDIRAAVDHAQELVPSAEGRVALLGASFSGGLCAFYAAHHPETVDSLILLNPLIDYKKRFIDDKPYWSHDRIAPAEGEALVRDGFVSHSPTFKLGRGLLNEVFYLRPDQALEGVRCPTLIVHGTADTFIPVESSRRAAERISGSARLWEIDGAQHGIAVHDDPGYADPQTQRWQAEVIEEVSRWVTLPRE</sequence>
<keyword evidence="5" id="KW-1185">Reference proteome</keyword>
<feature type="domain" description="Serine aminopeptidase S33" evidence="3">
    <location>
        <begin position="3"/>
        <end position="116"/>
    </location>
</feature>
<dbReference type="Pfam" id="PF12146">
    <property type="entry name" value="Hydrolase_4"/>
    <property type="match status" value="1"/>
</dbReference>
<dbReference type="InterPro" id="IPR022742">
    <property type="entry name" value="Hydrolase_4"/>
</dbReference>
<reference evidence="4 5" key="1">
    <citation type="submission" date="2020-08" db="EMBL/GenBank/DDBJ databases">
        <title>Sequencing the genomes of 1000 actinobacteria strains.</title>
        <authorList>
            <person name="Klenk H.-P."/>
        </authorList>
    </citation>
    <scope>NUCLEOTIDE SEQUENCE [LARGE SCALE GENOMIC DNA]</scope>
    <source>
        <strain evidence="4 5">DSM 44598</strain>
    </source>
</reference>